<organism evidence="5 6">
    <name type="scientific">Candidatus Doriopsillibacter californiensis</name>
    <dbReference type="NCBI Taxonomy" id="2970740"/>
    <lineage>
        <taxon>Bacteria</taxon>
        <taxon>Pseudomonadati</taxon>
        <taxon>Pseudomonadota</taxon>
        <taxon>Gammaproteobacteria</taxon>
        <taxon>Candidatus Tethybacterales</taxon>
        <taxon>Candidatus Persebacteraceae</taxon>
        <taxon>Candidatus Doriopsillibacter</taxon>
    </lineage>
</organism>
<protein>
    <submittedName>
        <fullName evidence="5">FAD-binding oxidoreductase</fullName>
    </submittedName>
</protein>
<keyword evidence="2" id="KW-0285">Flavoprotein</keyword>
<dbReference type="PANTHER" id="PTHR43716">
    <property type="entry name" value="D-2-HYDROXYGLUTARATE DEHYDROGENASE, MITOCHONDRIAL"/>
    <property type="match status" value="1"/>
</dbReference>
<dbReference type="Gene3D" id="3.30.465.10">
    <property type="match status" value="1"/>
</dbReference>
<evidence type="ECO:0000313" key="5">
    <source>
        <dbReference type="EMBL" id="MDM5147255.1"/>
    </source>
</evidence>
<evidence type="ECO:0000313" key="6">
    <source>
        <dbReference type="Proteomes" id="UP001168167"/>
    </source>
</evidence>
<dbReference type="PANTHER" id="PTHR43716:SF2">
    <property type="entry name" value="BLL6224 PROTEIN"/>
    <property type="match status" value="1"/>
</dbReference>
<dbReference type="Gene3D" id="3.30.70.2740">
    <property type="match status" value="1"/>
</dbReference>
<dbReference type="Pfam" id="PF01565">
    <property type="entry name" value="FAD_binding_4"/>
    <property type="match status" value="1"/>
</dbReference>
<dbReference type="InterPro" id="IPR006094">
    <property type="entry name" value="Oxid_FAD_bind_N"/>
</dbReference>
<dbReference type="InterPro" id="IPR004113">
    <property type="entry name" value="FAD-bd_oxidored_4_C"/>
</dbReference>
<dbReference type="SUPFAM" id="SSF56176">
    <property type="entry name" value="FAD-binding/transporter-associated domain-like"/>
    <property type="match status" value="1"/>
</dbReference>
<keyword evidence="6" id="KW-1185">Reference proteome</keyword>
<dbReference type="Gene3D" id="3.30.70.2190">
    <property type="match status" value="1"/>
</dbReference>
<gene>
    <name evidence="5" type="ORF">NQX30_02555</name>
</gene>
<evidence type="ECO:0000256" key="3">
    <source>
        <dbReference type="ARBA" id="ARBA00022827"/>
    </source>
</evidence>
<dbReference type="PROSITE" id="PS51387">
    <property type="entry name" value="FAD_PCMH"/>
    <property type="match status" value="1"/>
</dbReference>
<evidence type="ECO:0000256" key="1">
    <source>
        <dbReference type="ARBA" id="ARBA00008000"/>
    </source>
</evidence>
<dbReference type="InterPro" id="IPR016166">
    <property type="entry name" value="FAD-bd_PCMH"/>
</dbReference>
<reference evidence="5" key="2">
    <citation type="journal article" date="2023" name="Microbiome">
        <title>Synthase-selected sorting approach identifies a beta-lactone synthase in a nudibranch symbiotic bacterium.</title>
        <authorList>
            <person name="Dzunkova M."/>
            <person name="La Clair J.J."/>
            <person name="Tyml T."/>
            <person name="Doud D."/>
            <person name="Schulz F."/>
            <person name="Piquer-Esteban S."/>
            <person name="Porcel Sanchis D."/>
            <person name="Osborn A."/>
            <person name="Robinson D."/>
            <person name="Louie K.B."/>
            <person name="Bowen B.P."/>
            <person name="Bowers R.M."/>
            <person name="Lee J."/>
            <person name="Arnau V."/>
            <person name="Diaz-Villanueva W."/>
            <person name="Stepanauskas R."/>
            <person name="Gosliner T."/>
            <person name="Date S.V."/>
            <person name="Northen T.R."/>
            <person name="Cheng J.F."/>
            <person name="Burkart M.D."/>
            <person name="Woyke T."/>
        </authorList>
    </citation>
    <scope>NUCLEOTIDE SEQUENCE</scope>
    <source>
        <strain evidence="5">Df01</strain>
    </source>
</reference>
<comment type="similarity">
    <text evidence="1">Belongs to the FAD-binding oxidoreductase/transferase type 4 family.</text>
</comment>
<dbReference type="SUPFAM" id="SSF55103">
    <property type="entry name" value="FAD-linked oxidases, C-terminal domain"/>
    <property type="match status" value="1"/>
</dbReference>
<feature type="domain" description="FAD-binding PCMH-type" evidence="4">
    <location>
        <begin position="36"/>
        <end position="217"/>
    </location>
</feature>
<dbReference type="Gene3D" id="1.10.45.10">
    <property type="entry name" value="Vanillyl-alcohol Oxidase, Chain A, domain 4"/>
    <property type="match status" value="1"/>
</dbReference>
<dbReference type="InterPro" id="IPR051264">
    <property type="entry name" value="FAD-oxidored/transferase_4"/>
</dbReference>
<dbReference type="InterPro" id="IPR016164">
    <property type="entry name" value="FAD-linked_Oxase-like_C"/>
</dbReference>
<accession>A0ABT7QLG2</accession>
<dbReference type="InterPro" id="IPR016171">
    <property type="entry name" value="Vanillyl_alc_oxidase_C-sub2"/>
</dbReference>
<sequence>MAHDGFFEQLHNACGGQLTVGDDINPRYLRDFLNQREGRALAVVRPRTTTEVAAIVRLCHNTQTPVVPQGGNTGYRAGATPDDSGHAVVLSLENMNAVRDINSAASSITVEAGCILANVQRVAEEAGLFFSLQLGAAGSCHIGGNLATNAGGLNVLRYGSARELCLGVEAVLPSGEVMNLLSSLRKDNTGYDLKNLLIGSEGTLGVITAATLKLFPRLVDRATAYAIVPDVKAALKVLDLCQKITGGHVESFELMPEILFKLLQKNMPDVPLPFSVLPPLAVLVEVAAEESASLSLQEALAEALACGLITDAALASSEAQRQQFWAVRELSPEATKREGSWSKLDVSLPADNLADFIDAVNHLIVDDVAGQYIVAFGHAGDGNLHLSLRPRGQAPEKNPALVAMLEEQILDAVYERGGSFSAEHGIGQTKLAAMKRYKNTTALTAMRAIKKALDPNNIMNPGKMIDVTSN</sequence>
<dbReference type="InterPro" id="IPR016169">
    <property type="entry name" value="FAD-bd_PCMH_sub2"/>
</dbReference>
<evidence type="ECO:0000259" key="4">
    <source>
        <dbReference type="PROSITE" id="PS51387"/>
    </source>
</evidence>
<dbReference type="Pfam" id="PF02913">
    <property type="entry name" value="FAD-oxidase_C"/>
    <property type="match status" value="1"/>
</dbReference>
<keyword evidence="3" id="KW-0274">FAD</keyword>
<dbReference type="Proteomes" id="UP001168167">
    <property type="component" value="Unassembled WGS sequence"/>
</dbReference>
<reference evidence="5" key="1">
    <citation type="submission" date="2022-08" db="EMBL/GenBank/DDBJ databases">
        <authorList>
            <person name="Dzunkova M."/>
            <person name="La Clair J."/>
            <person name="Tyml T."/>
            <person name="Doud D."/>
            <person name="Schulz F."/>
            <person name="Piquer S."/>
            <person name="Porcel Sanchis D."/>
            <person name="Osborn A."/>
            <person name="Robinson D."/>
            <person name="Louie K.B."/>
            <person name="Bowen B.P."/>
            <person name="Bowers R."/>
            <person name="Lee J."/>
            <person name="Arnau Llombart V."/>
            <person name="Diaz Villanueva W."/>
            <person name="Gosliner T."/>
            <person name="Northen T."/>
            <person name="Cheng J.-F."/>
            <person name="Burkart M.D."/>
            <person name="Woyke T."/>
        </authorList>
    </citation>
    <scope>NUCLEOTIDE SEQUENCE</scope>
    <source>
        <strain evidence="5">Df01</strain>
    </source>
</reference>
<proteinExistence type="inferred from homology"/>
<dbReference type="InterPro" id="IPR036318">
    <property type="entry name" value="FAD-bd_PCMH-like_sf"/>
</dbReference>
<name>A0ABT7QLG2_9GAMM</name>
<dbReference type="EMBL" id="JANQAO010000001">
    <property type="protein sequence ID" value="MDM5147255.1"/>
    <property type="molecule type" value="Genomic_DNA"/>
</dbReference>
<comment type="caution">
    <text evidence="5">The sequence shown here is derived from an EMBL/GenBank/DDBJ whole genome shotgun (WGS) entry which is preliminary data.</text>
</comment>
<dbReference type="Gene3D" id="3.30.43.10">
    <property type="entry name" value="Uridine Diphospho-n-acetylenolpyruvylglucosamine Reductase, domain 2"/>
    <property type="match status" value="1"/>
</dbReference>
<dbReference type="InterPro" id="IPR016167">
    <property type="entry name" value="FAD-bd_PCMH_sub1"/>
</dbReference>
<evidence type="ECO:0000256" key="2">
    <source>
        <dbReference type="ARBA" id="ARBA00022630"/>
    </source>
</evidence>